<organism evidence="1 2">
    <name type="scientific">Nonomuraea composti</name>
    <dbReference type="NCBI Taxonomy" id="2720023"/>
    <lineage>
        <taxon>Bacteria</taxon>
        <taxon>Bacillati</taxon>
        <taxon>Actinomycetota</taxon>
        <taxon>Actinomycetes</taxon>
        <taxon>Streptosporangiales</taxon>
        <taxon>Streptosporangiaceae</taxon>
        <taxon>Nonomuraea</taxon>
    </lineage>
</organism>
<name>A0ABX1B0L9_9ACTN</name>
<dbReference type="EMBL" id="JAATEP010000006">
    <property type="protein sequence ID" value="NJP90057.1"/>
    <property type="molecule type" value="Genomic_DNA"/>
</dbReference>
<reference evidence="1 2" key="1">
    <citation type="submission" date="2020-03" db="EMBL/GenBank/DDBJ databases">
        <title>WGS of actinomycetes isolated from Thailand.</title>
        <authorList>
            <person name="Thawai C."/>
        </authorList>
    </citation>
    <scope>NUCLEOTIDE SEQUENCE [LARGE SCALE GENOMIC DNA]</scope>
    <source>
        <strain evidence="1 2">FMUSA5-5</strain>
    </source>
</reference>
<protein>
    <recommendedName>
        <fullName evidence="3">XRE family transcriptional regulator</fullName>
    </recommendedName>
</protein>
<keyword evidence="2" id="KW-1185">Reference proteome</keyword>
<comment type="caution">
    <text evidence="1">The sequence shown here is derived from an EMBL/GenBank/DDBJ whole genome shotgun (WGS) entry which is preliminary data.</text>
</comment>
<dbReference type="CDD" id="cd00093">
    <property type="entry name" value="HTH_XRE"/>
    <property type="match status" value="1"/>
</dbReference>
<dbReference type="InterPro" id="IPR001387">
    <property type="entry name" value="Cro/C1-type_HTH"/>
</dbReference>
<proteinExistence type="predicted"/>
<accession>A0ABX1B0L9</accession>
<dbReference type="Gene3D" id="1.25.40.10">
    <property type="entry name" value="Tetratricopeptide repeat domain"/>
    <property type="match status" value="1"/>
</dbReference>
<dbReference type="SUPFAM" id="SSF48452">
    <property type="entry name" value="TPR-like"/>
    <property type="match status" value="1"/>
</dbReference>
<gene>
    <name evidence="1" type="ORF">HCN51_11460</name>
</gene>
<evidence type="ECO:0000313" key="2">
    <source>
        <dbReference type="Proteomes" id="UP000696294"/>
    </source>
</evidence>
<dbReference type="Proteomes" id="UP000696294">
    <property type="component" value="Unassembled WGS sequence"/>
</dbReference>
<dbReference type="RefSeq" id="WP_155128352.1">
    <property type="nucleotide sequence ID" value="NZ_JAATEP010000006.1"/>
</dbReference>
<evidence type="ECO:0000313" key="1">
    <source>
        <dbReference type="EMBL" id="NJP90057.1"/>
    </source>
</evidence>
<evidence type="ECO:0008006" key="3">
    <source>
        <dbReference type="Google" id="ProtNLM"/>
    </source>
</evidence>
<dbReference type="InterPro" id="IPR011990">
    <property type="entry name" value="TPR-like_helical_dom_sf"/>
</dbReference>
<sequence length="397" mass="43579">MGIPNLLKQARKQHGWSQEQAIVRFEQIGRRLEIDIPSRSSLRTLFSMFENNRRDVPESYRQIFCELYRASDTDLGFTAQTEVIMAAPTTLPPALPGAASPEVITYLTNILAEHTRADALLGPLYLVPTVQAQLPLIDRLVQSTRGADRHRILRIAAQFAEFCGWLYQDSGDPECAMRWTNQALDYAQELADPQLLAYVLMRKSNIATEAGQPGQGLGLANAALNASPDLTPRLRAVSLRQLANAHALLAEPREFESATAQAIQHAADGLNQVAPDRARYCTPSYIEMEAGMSWVLLGNPDAAVSVFEHSLTQWPEATQVRDKGLCLARLATAAAAQGEIERALQAGTEALSIAMRTGSSRIRTQLEALAGRLAPVAKLPPVRDLMKDLAQLTHRIT</sequence>